<evidence type="ECO:0000256" key="1">
    <source>
        <dbReference type="SAM" id="Phobius"/>
    </source>
</evidence>
<feature type="transmembrane region" description="Helical" evidence="1">
    <location>
        <begin position="112"/>
        <end position="135"/>
    </location>
</feature>
<proteinExistence type="predicted"/>
<comment type="caution">
    <text evidence="2">The sequence shown here is derived from an EMBL/GenBank/DDBJ whole genome shotgun (WGS) entry which is preliminary data.</text>
</comment>
<dbReference type="EMBL" id="VDUW01000008">
    <property type="protein sequence ID" value="TXL63453.1"/>
    <property type="molecule type" value="Genomic_DNA"/>
</dbReference>
<organism evidence="2 3">
    <name type="scientific">Cerasibacillus terrae</name>
    <dbReference type="NCBI Taxonomy" id="2498845"/>
    <lineage>
        <taxon>Bacteria</taxon>
        <taxon>Bacillati</taxon>
        <taxon>Bacillota</taxon>
        <taxon>Bacilli</taxon>
        <taxon>Bacillales</taxon>
        <taxon>Bacillaceae</taxon>
        <taxon>Cerasibacillus</taxon>
    </lineage>
</organism>
<feature type="transmembrane region" description="Helical" evidence="1">
    <location>
        <begin position="6"/>
        <end position="27"/>
    </location>
</feature>
<feature type="transmembrane region" description="Helical" evidence="1">
    <location>
        <begin position="39"/>
        <end position="62"/>
    </location>
</feature>
<evidence type="ECO:0000313" key="2">
    <source>
        <dbReference type="EMBL" id="TXL63453.1"/>
    </source>
</evidence>
<dbReference type="NCBIfam" id="TIGR02893">
    <property type="entry name" value="spore_yabQ"/>
    <property type="match status" value="1"/>
</dbReference>
<name>A0A5C8NSJ0_9BACI</name>
<keyword evidence="3" id="KW-1185">Reference proteome</keyword>
<dbReference type="InterPro" id="IPR019074">
    <property type="entry name" value="YabQ"/>
</dbReference>
<keyword evidence="1" id="KW-0812">Transmembrane</keyword>
<dbReference type="Pfam" id="PF09578">
    <property type="entry name" value="Spore_YabQ"/>
    <property type="match status" value="1"/>
</dbReference>
<dbReference type="Proteomes" id="UP000321574">
    <property type="component" value="Unassembled WGS sequence"/>
</dbReference>
<reference evidence="2 3" key="1">
    <citation type="submission" date="2019-06" db="EMBL/GenBank/DDBJ databases">
        <title>Cerasibacillus sp. nov., isolated from maize field.</title>
        <authorList>
            <person name="Lin S.-Y."/>
            <person name="Tsai C.-F."/>
            <person name="Young C.-C."/>
        </authorList>
    </citation>
    <scope>NUCLEOTIDE SEQUENCE [LARGE SCALE GENOMIC DNA]</scope>
    <source>
        <strain evidence="2 3">CC-CFT480</strain>
    </source>
</reference>
<keyword evidence="1" id="KW-0472">Membrane</keyword>
<sequence length="200" mass="23664">MTLSVQFTTMFAMVLSGLYLGMIRDTYLYFTKYWKENTIFAYVMEISFWLSQTFILYSVLFFVNFGELRLYIFLACLLGFATYQALIANVYQKILQYVIHGFTALCRLVKNIINRLIVKPVQLILQLCVALIMLILKTTIFLLEIMIKLVFTPIKWLMIFIYSLLPQKVKKNLHKLAGFYSRIENIYTNVKDFFASKRRK</sequence>
<feature type="transmembrane region" description="Helical" evidence="1">
    <location>
        <begin position="68"/>
        <end position="91"/>
    </location>
</feature>
<dbReference type="OrthoDB" id="1653819at2"/>
<protein>
    <submittedName>
        <fullName evidence="2">Spore cortex biosynthesis protein YabQ</fullName>
    </submittedName>
</protein>
<accession>A0A5C8NSJ0</accession>
<keyword evidence="1" id="KW-1133">Transmembrane helix</keyword>
<dbReference type="RefSeq" id="WP_147668432.1">
    <property type="nucleotide sequence ID" value="NZ_VDUW01000008.1"/>
</dbReference>
<gene>
    <name evidence="2" type="primary">yabQ</name>
    <name evidence="2" type="ORF">FHP05_11635</name>
</gene>
<dbReference type="AlphaFoldDB" id="A0A5C8NSJ0"/>
<evidence type="ECO:0000313" key="3">
    <source>
        <dbReference type="Proteomes" id="UP000321574"/>
    </source>
</evidence>